<evidence type="ECO:0000256" key="2">
    <source>
        <dbReference type="ARBA" id="ARBA00004141"/>
    </source>
</evidence>
<feature type="transmembrane region" description="Helical" evidence="10">
    <location>
        <begin position="415"/>
        <end position="432"/>
    </location>
</feature>
<comment type="function">
    <text evidence="10">Serine protease involved in intramembrane proteolysis.</text>
</comment>
<dbReference type="GO" id="GO:0006508">
    <property type="term" value="P:proteolysis"/>
    <property type="evidence" value="ECO:0007669"/>
    <property type="project" value="UniProtKB-KW"/>
</dbReference>
<keyword evidence="5 10" id="KW-0812">Transmembrane</keyword>
<feature type="transmembrane region" description="Helical" evidence="10">
    <location>
        <begin position="347"/>
        <end position="368"/>
    </location>
</feature>
<keyword evidence="7 10" id="KW-0720">Serine protease</keyword>
<evidence type="ECO:0000256" key="4">
    <source>
        <dbReference type="ARBA" id="ARBA00022670"/>
    </source>
</evidence>
<evidence type="ECO:0000256" key="5">
    <source>
        <dbReference type="ARBA" id="ARBA00022692"/>
    </source>
</evidence>
<gene>
    <name evidence="13" type="ORF">HII12_005431</name>
</gene>
<organism evidence="13 14">
    <name type="scientific">Dekkera bruxellensis</name>
    <name type="common">Brettanomyces custersii</name>
    <dbReference type="NCBI Taxonomy" id="5007"/>
    <lineage>
        <taxon>Eukaryota</taxon>
        <taxon>Fungi</taxon>
        <taxon>Dikarya</taxon>
        <taxon>Ascomycota</taxon>
        <taxon>Saccharomycotina</taxon>
        <taxon>Pichiomycetes</taxon>
        <taxon>Pichiales</taxon>
        <taxon>Pichiaceae</taxon>
        <taxon>Brettanomyces</taxon>
    </lineage>
</organism>
<dbReference type="EMBL" id="JABCYN010000057">
    <property type="protein sequence ID" value="KAF6005855.1"/>
    <property type="molecule type" value="Genomic_DNA"/>
</dbReference>
<name>A0A8H6B6A3_DEKBR</name>
<comment type="similarity">
    <text evidence="3 10">Belongs to the peptidase S54 family.</text>
</comment>
<feature type="transmembrane region" description="Helical" evidence="10">
    <location>
        <begin position="388"/>
        <end position="408"/>
    </location>
</feature>
<evidence type="ECO:0000256" key="7">
    <source>
        <dbReference type="ARBA" id="ARBA00022825"/>
    </source>
</evidence>
<keyword evidence="4 10" id="KW-0645">Protease</keyword>
<dbReference type="Proteomes" id="UP000568158">
    <property type="component" value="Unassembled WGS sequence"/>
</dbReference>
<dbReference type="SUPFAM" id="SSF144091">
    <property type="entry name" value="Rhomboid-like"/>
    <property type="match status" value="1"/>
</dbReference>
<evidence type="ECO:0000256" key="3">
    <source>
        <dbReference type="ARBA" id="ARBA00009045"/>
    </source>
</evidence>
<evidence type="ECO:0000256" key="6">
    <source>
        <dbReference type="ARBA" id="ARBA00022801"/>
    </source>
</evidence>
<comment type="caution">
    <text evidence="13">The sequence shown here is derived from an EMBL/GenBank/DDBJ whole genome shotgun (WGS) entry which is preliminary data.</text>
</comment>
<reference evidence="13 14" key="1">
    <citation type="journal article" date="2020" name="Appl. Microbiol. Biotechnol.">
        <title>Targeted gene deletion in Brettanomyces bruxellensis with an expression-free CRISPR-Cas9 system.</title>
        <authorList>
            <person name="Varela C."/>
            <person name="Bartel C."/>
            <person name="Onetto C."/>
            <person name="Borneman A."/>
        </authorList>
    </citation>
    <scope>NUCLEOTIDE SEQUENCE [LARGE SCALE GENOMIC DNA]</scope>
    <source>
        <strain evidence="13 14">AWRI1613</strain>
    </source>
</reference>
<comment type="subcellular location">
    <subcellularLocation>
        <location evidence="2 10">Membrane</location>
        <topology evidence="2 10">Multi-pass membrane protein</topology>
    </subcellularLocation>
</comment>
<dbReference type="GO" id="GO:0004252">
    <property type="term" value="F:serine-type endopeptidase activity"/>
    <property type="evidence" value="ECO:0007669"/>
    <property type="project" value="InterPro"/>
</dbReference>
<feature type="transmembrane region" description="Helical" evidence="10">
    <location>
        <begin position="462"/>
        <end position="485"/>
    </location>
</feature>
<dbReference type="EC" id="3.4.21.105" evidence="10"/>
<dbReference type="InterPro" id="IPR002610">
    <property type="entry name" value="Peptidase_S54_rhomboid-like"/>
</dbReference>
<evidence type="ECO:0000256" key="9">
    <source>
        <dbReference type="ARBA" id="ARBA00023136"/>
    </source>
</evidence>
<sequence>MYAGKDTLDKPLPLNPFELSEDSDDGKQQARSKDDIEMNALGSKEKSDYQTYTVDTGTKTSLNTLNPFLPANPFSDEYASSESTNNLKKTNGQNQIEETKNLPPLPNFDSIPSAFPASDISTRNAGLVNGGMPQKGLNSSYSPENNAPITLHHQDFHRRHHHHHHHHHSHLDRHYMREEDIQRVKSDKIHRVLWGKRFAGLPYFTILVTAIQCIVFLYELIKMGVYTKTVFQTKPYFNPMLGPSSYVEINVGARYTPCMAYIDGITDKEGLEWPCPNSTSYSTDVCSLEELCGMSGFGKDGSGKLNPNQWYRMITAIFIHAGFVHILFNLCLQLFVGCRVERFVGVVRYAIIYMASGISGFLLGSNFTPEGIASMGASGALLAHALQAYYLYLCGSLIEIAVMIFLGFLPGLDNFSHIGGFVIGCALSIALLDDPKFVYQPEFYENRPGNVTFLECRRYKQFIYWCVARGVSAILVLLYFIFLAVNLAKNGASASESCKWCKYLNCLPIHGWCDQGSISIENN</sequence>
<evidence type="ECO:0000256" key="1">
    <source>
        <dbReference type="ARBA" id="ARBA00000156"/>
    </source>
</evidence>
<evidence type="ECO:0000313" key="13">
    <source>
        <dbReference type="EMBL" id="KAF6005855.1"/>
    </source>
</evidence>
<feature type="compositionally biased region" description="Polar residues" evidence="11">
    <location>
        <begin position="78"/>
        <end position="96"/>
    </location>
</feature>
<evidence type="ECO:0000256" key="10">
    <source>
        <dbReference type="RuleBase" id="RU362115"/>
    </source>
</evidence>
<feature type="transmembrane region" description="Helical" evidence="10">
    <location>
        <begin position="198"/>
        <end position="218"/>
    </location>
</feature>
<feature type="region of interest" description="Disordered" evidence="11">
    <location>
        <begin position="1"/>
        <end position="48"/>
    </location>
</feature>
<feature type="compositionally biased region" description="Basic and acidic residues" evidence="11">
    <location>
        <begin position="25"/>
        <end position="36"/>
    </location>
</feature>
<evidence type="ECO:0000256" key="8">
    <source>
        <dbReference type="ARBA" id="ARBA00022989"/>
    </source>
</evidence>
<dbReference type="Gene3D" id="1.20.1540.10">
    <property type="entry name" value="Rhomboid-like"/>
    <property type="match status" value="1"/>
</dbReference>
<dbReference type="InterPro" id="IPR022764">
    <property type="entry name" value="Peptidase_S54_rhomboid_dom"/>
</dbReference>
<dbReference type="InterPro" id="IPR035952">
    <property type="entry name" value="Rhomboid-like_sf"/>
</dbReference>
<dbReference type="Pfam" id="PF01694">
    <property type="entry name" value="Rhomboid"/>
    <property type="match status" value="1"/>
</dbReference>
<evidence type="ECO:0000259" key="12">
    <source>
        <dbReference type="Pfam" id="PF01694"/>
    </source>
</evidence>
<feature type="domain" description="Peptidase S54 rhomboid" evidence="12">
    <location>
        <begin position="308"/>
        <end position="432"/>
    </location>
</feature>
<feature type="region of interest" description="Disordered" evidence="11">
    <location>
        <begin position="73"/>
        <end position="107"/>
    </location>
</feature>
<keyword evidence="8 10" id="KW-1133">Transmembrane helix</keyword>
<evidence type="ECO:0000256" key="11">
    <source>
        <dbReference type="SAM" id="MobiDB-lite"/>
    </source>
</evidence>
<evidence type="ECO:0000313" key="14">
    <source>
        <dbReference type="Proteomes" id="UP000568158"/>
    </source>
</evidence>
<proteinExistence type="inferred from homology"/>
<dbReference type="GO" id="GO:0016020">
    <property type="term" value="C:membrane"/>
    <property type="evidence" value="ECO:0007669"/>
    <property type="project" value="UniProtKB-SubCell"/>
</dbReference>
<comment type="caution">
    <text evidence="10">Lacks conserved residue(s) required for the propagation of feature annotation.</text>
</comment>
<feature type="transmembrane region" description="Helical" evidence="10">
    <location>
        <begin position="310"/>
        <end position="335"/>
    </location>
</feature>
<dbReference type="PANTHER" id="PTHR22936">
    <property type="entry name" value="RHOMBOID-RELATED"/>
    <property type="match status" value="1"/>
</dbReference>
<accession>A0A8H6B6A3</accession>
<dbReference type="PANTHER" id="PTHR22936:SF69">
    <property type="entry name" value="RHOMBOID-LIKE PROTEIN"/>
    <property type="match status" value="1"/>
</dbReference>
<comment type="catalytic activity">
    <reaction evidence="1 10">
        <text>Cleaves type-1 transmembrane domains using a catalytic dyad composed of serine and histidine that are contributed by different transmembrane domains.</text>
        <dbReference type="EC" id="3.4.21.105"/>
    </reaction>
</comment>
<keyword evidence="9 10" id="KW-0472">Membrane</keyword>
<dbReference type="AlphaFoldDB" id="A0A8H6B6A3"/>
<keyword evidence="6 10" id="KW-0378">Hydrolase</keyword>
<protein>
    <recommendedName>
        <fullName evidence="10">Rhomboid-type serine protease</fullName>
        <ecNumber evidence="10">3.4.21.105</ecNumber>
    </recommendedName>
</protein>